<organism evidence="2 3">
    <name type="scientific">Pelomonas dachongensis</name>
    <dbReference type="NCBI Taxonomy" id="3299029"/>
    <lineage>
        <taxon>Bacteria</taxon>
        <taxon>Pseudomonadati</taxon>
        <taxon>Pseudomonadota</taxon>
        <taxon>Betaproteobacteria</taxon>
        <taxon>Burkholderiales</taxon>
        <taxon>Sphaerotilaceae</taxon>
        <taxon>Roseateles</taxon>
    </lineage>
</organism>
<evidence type="ECO:0008006" key="4">
    <source>
        <dbReference type="Google" id="ProtNLM"/>
    </source>
</evidence>
<protein>
    <recommendedName>
        <fullName evidence="4">Lipoprotein</fullName>
    </recommendedName>
</protein>
<accession>A0ABW7EQS4</accession>
<feature type="compositionally biased region" description="Polar residues" evidence="1">
    <location>
        <begin position="452"/>
        <end position="461"/>
    </location>
</feature>
<name>A0ABW7EQS4_9BURK</name>
<evidence type="ECO:0000256" key="1">
    <source>
        <dbReference type="SAM" id="MobiDB-lite"/>
    </source>
</evidence>
<feature type="region of interest" description="Disordered" evidence="1">
    <location>
        <begin position="331"/>
        <end position="386"/>
    </location>
</feature>
<evidence type="ECO:0000313" key="3">
    <source>
        <dbReference type="Proteomes" id="UP001606300"/>
    </source>
</evidence>
<feature type="region of interest" description="Disordered" evidence="1">
    <location>
        <begin position="417"/>
        <end position="461"/>
    </location>
</feature>
<gene>
    <name evidence="2" type="ORF">ACG02S_13875</name>
</gene>
<dbReference type="RefSeq" id="WP_394471045.1">
    <property type="nucleotide sequence ID" value="NZ_JBIGHY010000004.1"/>
</dbReference>
<reference evidence="2 3" key="1">
    <citation type="submission" date="2024-09" db="EMBL/GenBank/DDBJ databases">
        <title>Novel species of the genus Pelomonas and Roseateles isolated from streams.</title>
        <authorList>
            <person name="Lu H."/>
        </authorList>
    </citation>
    <scope>NUCLEOTIDE SEQUENCE [LARGE SCALE GENOMIC DNA]</scope>
    <source>
        <strain evidence="2 3">DC23W</strain>
    </source>
</reference>
<dbReference type="EMBL" id="JBIGHY010000004">
    <property type="protein sequence ID" value="MFG6414983.1"/>
    <property type="molecule type" value="Genomic_DNA"/>
</dbReference>
<evidence type="ECO:0000313" key="2">
    <source>
        <dbReference type="EMBL" id="MFG6414983.1"/>
    </source>
</evidence>
<proteinExistence type="predicted"/>
<feature type="compositionally biased region" description="Low complexity" evidence="1">
    <location>
        <begin position="331"/>
        <end position="345"/>
    </location>
</feature>
<keyword evidence="3" id="KW-1185">Reference proteome</keyword>
<sequence length="461" mass="47855">MAHGIGDVDVQARRTDQSRFSQLALAAVFAASMAGCATTDRPYVFAEQGLTAPTGASAALTAASAPNLKTAMAHAREAQRQWGESARGESDRKRGVSAGLIGLSAIALLKGVTNPNARDLAGMGAASAGLFAWGNTMTSSARNAIYREGIATLACAVESVAPYDSPNWSGSGDETIDKRLAKAQAAESKLDEWIDRLKPQNEVRPRNIAAQPLPANCAPLKQPVCTAAVPDSPQAAICEALKPKCVARAASTVDEKPDPSLSALMQVAVKEKGELTRSIDRTIQLQGRADSAGNWLWRTGVEVEQRVRDGIEKTEPDLATVLSVSQALKAPPVASPAASAPSPADAAKDAEAHSKRQPRQGDAVRAAPAGMDELQKSVDASQQARRAIDRRNRVLDAALSLARSENCRRVLPLSFDGAGTGAPADNGTPTANTSAAPPVTAQPTGGGAPDTSVRTPPQTSG</sequence>
<dbReference type="Proteomes" id="UP001606300">
    <property type="component" value="Unassembled WGS sequence"/>
</dbReference>
<comment type="caution">
    <text evidence="2">The sequence shown here is derived from an EMBL/GenBank/DDBJ whole genome shotgun (WGS) entry which is preliminary data.</text>
</comment>